<feature type="compositionally biased region" description="Polar residues" evidence="7">
    <location>
        <begin position="84"/>
        <end position="113"/>
    </location>
</feature>
<evidence type="ECO:0000313" key="10">
    <source>
        <dbReference type="Proteomes" id="UP000887226"/>
    </source>
</evidence>
<dbReference type="OrthoDB" id="5575144at2759"/>
<reference evidence="9" key="1">
    <citation type="journal article" date="2021" name="IMA Fungus">
        <title>Genomic characterization of three marine fungi, including Emericellopsis atlantica sp. nov. with signatures of a generalist lifestyle and marine biomass degradation.</title>
        <authorList>
            <person name="Hagestad O.C."/>
            <person name="Hou L."/>
            <person name="Andersen J.H."/>
            <person name="Hansen E.H."/>
            <person name="Altermark B."/>
            <person name="Li C."/>
            <person name="Kuhnert E."/>
            <person name="Cox R.J."/>
            <person name="Crous P.W."/>
            <person name="Spatafora J.W."/>
            <person name="Lail K."/>
            <person name="Amirebrahimi M."/>
            <person name="Lipzen A."/>
            <person name="Pangilinan J."/>
            <person name="Andreopoulos W."/>
            <person name="Hayes R.D."/>
            <person name="Ng V."/>
            <person name="Grigoriev I.V."/>
            <person name="Jackson S.A."/>
            <person name="Sutton T.D.S."/>
            <person name="Dobson A.D.W."/>
            <person name="Rama T."/>
        </authorList>
    </citation>
    <scope>NUCLEOTIDE SEQUENCE</scope>
    <source>
        <strain evidence="9">TRa3180A</strain>
    </source>
</reference>
<accession>A0A9P8CI91</accession>
<dbReference type="GO" id="GO:0003677">
    <property type="term" value="F:DNA binding"/>
    <property type="evidence" value="ECO:0007669"/>
    <property type="project" value="UniProtKB-KW"/>
</dbReference>
<feature type="domain" description="Zn(2)-C6 fungal-type" evidence="8">
    <location>
        <begin position="188"/>
        <end position="219"/>
    </location>
</feature>
<evidence type="ECO:0000256" key="3">
    <source>
        <dbReference type="ARBA" id="ARBA00023015"/>
    </source>
</evidence>
<dbReference type="PROSITE" id="PS00463">
    <property type="entry name" value="ZN2_CY6_FUNGAL_1"/>
    <property type="match status" value="1"/>
</dbReference>
<comment type="caution">
    <text evidence="9">The sequence shown here is derived from an EMBL/GenBank/DDBJ whole genome shotgun (WGS) entry which is preliminary data.</text>
</comment>
<dbReference type="Gene3D" id="4.10.240.10">
    <property type="entry name" value="Zn(2)-C6 fungal-type DNA-binding domain"/>
    <property type="match status" value="1"/>
</dbReference>
<keyword evidence="4" id="KW-0238">DNA-binding</keyword>
<keyword evidence="2" id="KW-0862">Zinc</keyword>
<name>A0A9P8CI91_9HELO</name>
<evidence type="ECO:0000256" key="2">
    <source>
        <dbReference type="ARBA" id="ARBA00022833"/>
    </source>
</evidence>
<protein>
    <recommendedName>
        <fullName evidence="8">Zn(2)-C6 fungal-type domain-containing protein</fullName>
    </recommendedName>
</protein>
<keyword evidence="10" id="KW-1185">Reference proteome</keyword>
<proteinExistence type="predicted"/>
<dbReference type="GO" id="GO:0008270">
    <property type="term" value="F:zinc ion binding"/>
    <property type="evidence" value="ECO:0007669"/>
    <property type="project" value="InterPro"/>
</dbReference>
<evidence type="ECO:0000256" key="6">
    <source>
        <dbReference type="ARBA" id="ARBA00023242"/>
    </source>
</evidence>
<feature type="region of interest" description="Disordered" evidence="7">
    <location>
        <begin position="538"/>
        <end position="615"/>
    </location>
</feature>
<gene>
    <name evidence="9" type="ORF">BJ878DRAFT_476749</name>
</gene>
<dbReference type="InterPro" id="IPR050335">
    <property type="entry name" value="ERT1_acuK_gluconeogen_tf"/>
</dbReference>
<dbReference type="SMART" id="SM00066">
    <property type="entry name" value="GAL4"/>
    <property type="match status" value="1"/>
</dbReference>
<dbReference type="Proteomes" id="UP000887226">
    <property type="component" value="Unassembled WGS sequence"/>
</dbReference>
<dbReference type="GO" id="GO:0000981">
    <property type="term" value="F:DNA-binding transcription factor activity, RNA polymerase II-specific"/>
    <property type="evidence" value="ECO:0007669"/>
    <property type="project" value="InterPro"/>
</dbReference>
<organism evidence="9 10">
    <name type="scientific">Calycina marina</name>
    <dbReference type="NCBI Taxonomy" id="1763456"/>
    <lineage>
        <taxon>Eukaryota</taxon>
        <taxon>Fungi</taxon>
        <taxon>Dikarya</taxon>
        <taxon>Ascomycota</taxon>
        <taxon>Pezizomycotina</taxon>
        <taxon>Leotiomycetes</taxon>
        <taxon>Helotiales</taxon>
        <taxon>Pezizellaceae</taxon>
        <taxon>Calycina</taxon>
    </lineage>
</organism>
<dbReference type="PANTHER" id="PTHR47659">
    <property type="entry name" value="ZN(II)2CYS6 TRANSCRIPTION FACTOR (EUROFUNG)-RELATED"/>
    <property type="match status" value="1"/>
</dbReference>
<evidence type="ECO:0000259" key="8">
    <source>
        <dbReference type="PROSITE" id="PS50048"/>
    </source>
</evidence>
<dbReference type="InterPro" id="IPR036864">
    <property type="entry name" value="Zn2-C6_fun-type_DNA-bd_sf"/>
</dbReference>
<keyword evidence="6" id="KW-0539">Nucleus</keyword>
<dbReference type="PROSITE" id="PS50048">
    <property type="entry name" value="ZN2_CY6_FUNGAL_2"/>
    <property type="match status" value="1"/>
</dbReference>
<evidence type="ECO:0000256" key="7">
    <source>
        <dbReference type="SAM" id="MobiDB-lite"/>
    </source>
</evidence>
<dbReference type="CDD" id="cd00067">
    <property type="entry name" value="GAL4"/>
    <property type="match status" value="1"/>
</dbReference>
<keyword evidence="5" id="KW-0804">Transcription</keyword>
<dbReference type="InterPro" id="IPR001138">
    <property type="entry name" value="Zn2Cys6_DnaBD"/>
</dbReference>
<feature type="compositionally biased region" description="Pro residues" evidence="7">
    <location>
        <begin position="48"/>
        <end position="60"/>
    </location>
</feature>
<feature type="compositionally biased region" description="Low complexity" evidence="7">
    <location>
        <begin position="538"/>
        <end position="564"/>
    </location>
</feature>
<evidence type="ECO:0000256" key="4">
    <source>
        <dbReference type="ARBA" id="ARBA00023125"/>
    </source>
</evidence>
<keyword evidence="1" id="KW-0479">Metal-binding</keyword>
<keyword evidence="3" id="KW-0805">Transcription regulation</keyword>
<dbReference type="SUPFAM" id="SSF57701">
    <property type="entry name" value="Zn2/Cys6 DNA-binding domain"/>
    <property type="match status" value="1"/>
</dbReference>
<dbReference type="PANTHER" id="PTHR47659:SF4">
    <property type="entry name" value="ZN(II)2CYS6 TRANSCRIPTION FACTOR (EUROFUNG)"/>
    <property type="match status" value="1"/>
</dbReference>
<dbReference type="EMBL" id="MU253755">
    <property type="protein sequence ID" value="KAG9248129.1"/>
    <property type="molecule type" value="Genomic_DNA"/>
</dbReference>
<dbReference type="Pfam" id="PF00172">
    <property type="entry name" value="Zn_clus"/>
    <property type="match status" value="1"/>
</dbReference>
<evidence type="ECO:0000256" key="1">
    <source>
        <dbReference type="ARBA" id="ARBA00022723"/>
    </source>
</evidence>
<sequence length="615" mass="68304">MKSPSRYRPDISNISLGERRRNSDLARFSLDLDWAREVPDTAPSRVYPSPPMSGSPPIPPRHNADSGDRGHGLYGPVHDVYRGSQLSQSDPGRSQGPSIRTYQEPSLQPSSFPSYRPAETESQRQYQATNFPMTPGPLQAQLPQQPIHSYHPQSTAPFGTPERPPNRDTSEFSSSKVARKTKGHVASACVSCKRAHLRCDSQRPCSRCLNNGKEDACVDVQHKKRGRPRLRDDRETRFEGMSQGYPPPPNSISRPMSMYGQAETTVPLQGTLQRSQSNPYRVLKSQVGMSGPLRNAQFIERASIANANVYPSQSRDSPPQEQICAYLTMDMQIAKASVGFAEVVGAQSVMNRKLHDLVGAGNRDKIFRLQTAFENERREKEPNYLPPIVPRFGEEYALDRVIGAVGFGPGELGESGHPKHEMIMFPQPDGRLRTFQVTFALAKRESTYFIAMSVIVPPSPSFQQSPSAYSPYPKESQYFSPSPSMYQHNAGLSSYMQGSPYGDARVDISYRNPGPPGQAASAGNINMATFGQQYPRQEYPQTQTPTPIQYQPPRSEMPLLAPAPAHTPHQRDLQLAPIRDHGSLPMDPTRPRDDRGRVDIGGLLDNPDQSGRSHM</sequence>
<feature type="region of interest" description="Disordered" evidence="7">
    <location>
        <begin position="148"/>
        <end position="180"/>
    </location>
</feature>
<feature type="compositionally biased region" description="Basic and acidic residues" evidence="7">
    <location>
        <begin position="62"/>
        <end position="71"/>
    </location>
</feature>
<feature type="compositionally biased region" description="Basic and acidic residues" evidence="7">
    <location>
        <begin position="589"/>
        <end position="598"/>
    </location>
</feature>
<evidence type="ECO:0000256" key="5">
    <source>
        <dbReference type="ARBA" id="ARBA00023163"/>
    </source>
</evidence>
<feature type="region of interest" description="Disordered" evidence="7">
    <location>
        <begin position="1"/>
        <end position="22"/>
    </location>
</feature>
<evidence type="ECO:0000313" key="9">
    <source>
        <dbReference type="EMBL" id="KAG9248129.1"/>
    </source>
</evidence>
<feature type="region of interest" description="Disordered" evidence="7">
    <location>
        <begin position="37"/>
        <end position="123"/>
    </location>
</feature>
<dbReference type="AlphaFoldDB" id="A0A9P8CI91"/>